<evidence type="ECO:0000313" key="2">
    <source>
        <dbReference type="Proteomes" id="UP001364695"/>
    </source>
</evidence>
<dbReference type="EMBL" id="JAWDIE010000019">
    <property type="protein sequence ID" value="MEJ7139048.1"/>
    <property type="molecule type" value="Genomic_DNA"/>
</dbReference>
<name>A0ACC6P492_9BURK</name>
<keyword evidence="2" id="KW-1185">Reference proteome</keyword>
<reference evidence="1" key="1">
    <citation type="submission" date="2023-10" db="EMBL/GenBank/DDBJ databases">
        <title>Amphibacter perezi, gen. nov., sp. nov. a novel taxa of the family Comamonadaceae, class Betaproteobacteria isolated from the skin microbiota of Pelophylax perezi from different populations.</title>
        <authorList>
            <person name="Costa S."/>
            <person name="Proenca D.N."/>
            <person name="Lopes I."/>
            <person name="Morais P.V."/>
        </authorList>
    </citation>
    <scope>NUCLEOTIDE SEQUENCE</scope>
    <source>
        <strain evidence="1">SL12-8</strain>
    </source>
</reference>
<dbReference type="Proteomes" id="UP001364695">
    <property type="component" value="Unassembled WGS sequence"/>
</dbReference>
<organism evidence="1 2">
    <name type="scientific">Amphibiibacter pelophylacis</name>
    <dbReference type="NCBI Taxonomy" id="1799477"/>
    <lineage>
        <taxon>Bacteria</taxon>
        <taxon>Pseudomonadati</taxon>
        <taxon>Pseudomonadota</taxon>
        <taxon>Betaproteobacteria</taxon>
        <taxon>Burkholderiales</taxon>
        <taxon>Sphaerotilaceae</taxon>
        <taxon>Amphibiibacter</taxon>
    </lineage>
</organism>
<gene>
    <name evidence="1" type="ORF">RV045_11495</name>
</gene>
<evidence type="ECO:0000313" key="1">
    <source>
        <dbReference type="EMBL" id="MEJ7139048.1"/>
    </source>
</evidence>
<accession>A0ACC6P492</accession>
<keyword evidence="1" id="KW-0808">Transferase</keyword>
<protein>
    <submittedName>
        <fullName evidence="1">DNA polymerase III subunit chi</fullName>
        <ecNumber evidence="1">2.7.7.7</ecNumber>
    </submittedName>
</protein>
<proteinExistence type="predicted"/>
<comment type="caution">
    <text evidence="1">The sequence shown here is derived from an EMBL/GenBank/DDBJ whole genome shotgun (WGS) entry which is preliminary data.</text>
</comment>
<keyword evidence="1" id="KW-0548">Nucleotidyltransferase</keyword>
<dbReference type="EC" id="2.7.7.7" evidence="1"/>
<sequence length="175" mass="19531">MKIQFYTHRPDPLHYGVRLMDKALSRPDVRLWLYAGPGRATDLAGRLNKIAPERVWPLLRAADWVLMPPDEAQAVLPRSRILLLDALPDASLPPWPPAPRNPADAPLLPVWLNLGWDETRPAAVQALLSTCAARGVQRLLEVVGDAPAALAAARQRWREYREAGHEIEHLVKDSA</sequence>